<dbReference type="Proteomes" id="UP000611762">
    <property type="component" value="Unassembled WGS sequence"/>
</dbReference>
<dbReference type="CDD" id="cd00830">
    <property type="entry name" value="KAS_III"/>
    <property type="match status" value="1"/>
</dbReference>
<dbReference type="Pfam" id="PF08541">
    <property type="entry name" value="ACP_syn_III_C"/>
    <property type="match status" value="1"/>
</dbReference>
<dbReference type="RefSeq" id="WP_249311626.1">
    <property type="nucleotide sequence ID" value="NZ_JACRSU010000002.1"/>
</dbReference>
<dbReference type="EC" id="2.3.1.180" evidence="9"/>
<comment type="pathway">
    <text evidence="9">Lipid metabolism; fatty acid biosynthesis.</text>
</comment>
<evidence type="ECO:0000256" key="3">
    <source>
        <dbReference type="ARBA" id="ARBA00022516"/>
    </source>
</evidence>
<feature type="domain" description="Beta-ketoacyl-[acyl-carrier-protein] synthase III C-terminal" evidence="10">
    <location>
        <begin position="230"/>
        <end position="319"/>
    </location>
</feature>
<accession>A0A926DMH0</accession>
<gene>
    <name evidence="9" type="primary">fabH</name>
    <name evidence="12" type="ORF">H8698_05525</name>
</gene>
<reference evidence="12" key="1">
    <citation type="submission" date="2020-08" db="EMBL/GenBank/DDBJ databases">
        <title>Genome public.</title>
        <authorList>
            <person name="Liu C."/>
            <person name="Sun Q."/>
        </authorList>
    </citation>
    <scope>NUCLEOTIDE SEQUENCE</scope>
    <source>
        <strain evidence="12">H8</strain>
    </source>
</reference>
<dbReference type="PANTHER" id="PTHR34069">
    <property type="entry name" value="3-OXOACYL-[ACYL-CARRIER-PROTEIN] SYNTHASE 3"/>
    <property type="match status" value="1"/>
</dbReference>
<keyword evidence="13" id="KW-1185">Reference proteome</keyword>
<dbReference type="GO" id="GO:0006633">
    <property type="term" value="P:fatty acid biosynthetic process"/>
    <property type="evidence" value="ECO:0007669"/>
    <property type="project" value="UniProtKB-UniRule"/>
</dbReference>
<dbReference type="GO" id="GO:0005737">
    <property type="term" value="C:cytoplasm"/>
    <property type="evidence" value="ECO:0007669"/>
    <property type="project" value="UniProtKB-SubCell"/>
</dbReference>
<evidence type="ECO:0000256" key="9">
    <source>
        <dbReference type="HAMAP-Rule" id="MF_01815"/>
    </source>
</evidence>
<feature type="active site" evidence="9">
    <location>
        <position position="276"/>
    </location>
</feature>
<dbReference type="HAMAP" id="MF_01815">
    <property type="entry name" value="FabH"/>
    <property type="match status" value="1"/>
</dbReference>
<dbReference type="GO" id="GO:0004315">
    <property type="term" value="F:3-oxoacyl-[acyl-carrier-protein] synthase activity"/>
    <property type="evidence" value="ECO:0007669"/>
    <property type="project" value="InterPro"/>
</dbReference>
<feature type="domain" description="Beta-ketoacyl-[acyl-carrier-protein] synthase III N-terminal" evidence="11">
    <location>
        <begin position="104"/>
        <end position="180"/>
    </location>
</feature>
<keyword evidence="9" id="KW-0511">Multifunctional enzyme</keyword>
<name>A0A926DMH0_9FIRM</name>
<evidence type="ECO:0000259" key="10">
    <source>
        <dbReference type="Pfam" id="PF08541"/>
    </source>
</evidence>
<evidence type="ECO:0000256" key="2">
    <source>
        <dbReference type="ARBA" id="ARBA00022490"/>
    </source>
</evidence>
<keyword evidence="2 9" id="KW-0963">Cytoplasm</keyword>
<dbReference type="GO" id="GO:0044550">
    <property type="term" value="P:secondary metabolite biosynthetic process"/>
    <property type="evidence" value="ECO:0007669"/>
    <property type="project" value="TreeGrafter"/>
</dbReference>
<dbReference type="PANTHER" id="PTHR34069:SF2">
    <property type="entry name" value="BETA-KETOACYL-[ACYL-CARRIER-PROTEIN] SYNTHASE III"/>
    <property type="match status" value="1"/>
</dbReference>
<evidence type="ECO:0000256" key="5">
    <source>
        <dbReference type="ARBA" id="ARBA00022832"/>
    </source>
</evidence>
<comment type="caution">
    <text evidence="12">The sequence shown here is derived from an EMBL/GenBank/DDBJ whole genome shotgun (WGS) entry which is preliminary data.</text>
</comment>
<evidence type="ECO:0000256" key="1">
    <source>
        <dbReference type="ARBA" id="ARBA00008642"/>
    </source>
</evidence>
<dbReference type="InterPro" id="IPR013747">
    <property type="entry name" value="ACP_syn_III_C"/>
</dbReference>
<comment type="similarity">
    <text evidence="1 9">Belongs to the thiolase-like superfamily. FabH family.</text>
</comment>
<keyword evidence="7 9" id="KW-0275">Fatty acid biosynthesis</keyword>
<evidence type="ECO:0000256" key="6">
    <source>
        <dbReference type="ARBA" id="ARBA00023098"/>
    </source>
</evidence>
<evidence type="ECO:0000259" key="11">
    <source>
        <dbReference type="Pfam" id="PF08545"/>
    </source>
</evidence>
<organism evidence="12 13">
    <name type="scientific">Congzhengia minquanensis</name>
    <dbReference type="NCBI Taxonomy" id="2763657"/>
    <lineage>
        <taxon>Bacteria</taxon>
        <taxon>Bacillati</taxon>
        <taxon>Bacillota</taxon>
        <taxon>Clostridia</taxon>
        <taxon>Eubacteriales</taxon>
        <taxon>Oscillospiraceae</taxon>
        <taxon>Congzhengia</taxon>
    </lineage>
</organism>
<feature type="region of interest" description="ACP-binding" evidence="9">
    <location>
        <begin position="247"/>
        <end position="251"/>
    </location>
</feature>
<dbReference type="Gene3D" id="3.40.47.10">
    <property type="match status" value="1"/>
</dbReference>
<dbReference type="EMBL" id="JACRSU010000002">
    <property type="protein sequence ID" value="MBC8540432.1"/>
    <property type="molecule type" value="Genomic_DNA"/>
</dbReference>
<evidence type="ECO:0000256" key="7">
    <source>
        <dbReference type="ARBA" id="ARBA00023160"/>
    </source>
</evidence>
<dbReference type="GO" id="GO:0033818">
    <property type="term" value="F:beta-ketoacyl-acyl-carrier-protein synthase III activity"/>
    <property type="evidence" value="ECO:0007669"/>
    <property type="project" value="UniProtKB-UniRule"/>
</dbReference>
<keyword evidence="8 9" id="KW-0012">Acyltransferase</keyword>
<feature type="active site" evidence="9">
    <location>
        <position position="246"/>
    </location>
</feature>
<evidence type="ECO:0000256" key="4">
    <source>
        <dbReference type="ARBA" id="ARBA00022679"/>
    </source>
</evidence>
<comment type="subunit">
    <text evidence="9">Homodimer.</text>
</comment>
<comment type="function">
    <text evidence="9">Catalyzes the condensation reaction of fatty acid synthesis by the addition to an acyl acceptor of two carbons from malonyl-ACP. Catalyzes the first condensation reaction which initiates fatty acid synthesis and may therefore play a role in governing the total rate of fatty acid production. Possesses both acetoacetyl-ACP synthase and acetyl transacylase activities. Its substrate specificity determines the biosynthesis of branched-chain and/or straight-chain of fatty acids.</text>
</comment>
<sequence>MNFKITGTGSYAPTNTVSNDDLAKFLDTSDEWITQRVGVRTRRVSTGETAADFAAKAAQNALEMSGIDAKDLDLIVAASLSSDFACPTVAGTVQAKIGANCPAFDVNSACSGFLFALDTAAGFFARGTAKKALVIGAERISKILDWTDRSTAVIFGDGAGAAVLEASEDGYLASTLYTQGGDDVIRIPNTHGTSPYFKPETEDTPYIYMNGQETFKFAVNVMCRDVNIVLDKANLKIDDIKYFVPHQANMRILRFAEKKLKIAPDKIFANLEHTGNTSAASVPMALDELNRSGNLKKGDLVLLSAFGGGLSSAACILRW</sequence>
<dbReference type="InterPro" id="IPR004655">
    <property type="entry name" value="FabH"/>
</dbReference>
<protein>
    <recommendedName>
        <fullName evidence="9">Beta-ketoacyl-[acyl-carrier-protein] synthase III</fullName>
        <shortName evidence="9">Beta-ketoacyl-ACP synthase III</shortName>
        <shortName evidence="9">KAS III</shortName>
        <ecNumber evidence="9">2.3.1.180</ecNumber>
    </recommendedName>
    <alternativeName>
        <fullName evidence="9">3-oxoacyl-[acyl-carrier-protein] synthase 3</fullName>
    </alternativeName>
    <alternativeName>
        <fullName evidence="9">3-oxoacyl-[acyl-carrier-protein] synthase III</fullName>
    </alternativeName>
</protein>
<dbReference type="InterPro" id="IPR013751">
    <property type="entry name" value="ACP_syn_III_N"/>
</dbReference>
<dbReference type="AlphaFoldDB" id="A0A926DMH0"/>
<dbReference type="NCBIfam" id="TIGR00747">
    <property type="entry name" value="fabH"/>
    <property type="match status" value="1"/>
</dbReference>
<dbReference type="InterPro" id="IPR016039">
    <property type="entry name" value="Thiolase-like"/>
</dbReference>
<dbReference type="NCBIfam" id="NF006829">
    <property type="entry name" value="PRK09352.1"/>
    <property type="match status" value="1"/>
</dbReference>
<feature type="active site" evidence="9">
    <location>
        <position position="110"/>
    </location>
</feature>
<keyword evidence="3 9" id="KW-0444">Lipid biosynthesis</keyword>
<keyword evidence="4 9" id="KW-0808">Transferase</keyword>
<comment type="subcellular location">
    <subcellularLocation>
        <location evidence="9">Cytoplasm</location>
    </subcellularLocation>
</comment>
<evidence type="ECO:0000256" key="8">
    <source>
        <dbReference type="ARBA" id="ARBA00023315"/>
    </source>
</evidence>
<keyword evidence="6 9" id="KW-0443">Lipid metabolism</keyword>
<proteinExistence type="inferred from homology"/>
<comment type="domain">
    <text evidence="9">The last Arg residue of the ACP-binding site is essential for the weak association between ACP/AcpP and FabH.</text>
</comment>
<comment type="catalytic activity">
    <reaction evidence="9">
        <text>malonyl-[ACP] + acetyl-CoA + H(+) = 3-oxobutanoyl-[ACP] + CO2 + CoA</text>
        <dbReference type="Rhea" id="RHEA:12080"/>
        <dbReference type="Rhea" id="RHEA-COMP:9623"/>
        <dbReference type="Rhea" id="RHEA-COMP:9625"/>
        <dbReference type="ChEBI" id="CHEBI:15378"/>
        <dbReference type="ChEBI" id="CHEBI:16526"/>
        <dbReference type="ChEBI" id="CHEBI:57287"/>
        <dbReference type="ChEBI" id="CHEBI:57288"/>
        <dbReference type="ChEBI" id="CHEBI:78449"/>
        <dbReference type="ChEBI" id="CHEBI:78450"/>
        <dbReference type="EC" id="2.3.1.180"/>
    </reaction>
</comment>
<evidence type="ECO:0000313" key="12">
    <source>
        <dbReference type="EMBL" id="MBC8540432.1"/>
    </source>
</evidence>
<evidence type="ECO:0000313" key="13">
    <source>
        <dbReference type="Proteomes" id="UP000611762"/>
    </source>
</evidence>
<keyword evidence="5 9" id="KW-0276">Fatty acid metabolism</keyword>
<dbReference type="SUPFAM" id="SSF53901">
    <property type="entry name" value="Thiolase-like"/>
    <property type="match status" value="1"/>
</dbReference>
<dbReference type="Pfam" id="PF08545">
    <property type="entry name" value="ACP_syn_III"/>
    <property type="match status" value="1"/>
</dbReference>